<evidence type="ECO:0000313" key="4">
    <source>
        <dbReference type="Proteomes" id="UP000809621"/>
    </source>
</evidence>
<dbReference type="InterPro" id="IPR007899">
    <property type="entry name" value="CHAD_dom"/>
</dbReference>
<dbReference type="SUPFAM" id="SSF55154">
    <property type="entry name" value="CYTH-like phosphatases"/>
    <property type="match status" value="1"/>
</dbReference>
<dbReference type="PROSITE" id="PS51708">
    <property type="entry name" value="CHAD"/>
    <property type="match status" value="1"/>
</dbReference>
<dbReference type="Proteomes" id="UP000809621">
    <property type="component" value="Unassembled WGS sequence"/>
</dbReference>
<dbReference type="EMBL" id="JAFEUM010000005">
    <property type="protein sequence ID" value="MBM7037446.1"/>
    <property type="molecule type" value="Genomic_DNA"/>
</dbReference>
<dbReference type="InterPro" id="IPR039013">
    <property type="entry name" value="YgiF"/>
</dbReference>
<dbReference type="RefSeq" id="WP_205158974.1">
    <property type="nucleotide sequence ID" value="NZ_JAFEUM010000005.1"/>
</dbReference>
<dbReference type="Gene3D" id="1.40.20.10">
    <property type="entry name" value="CHAD domain"/>
    <property type="match status" value="1"/>
</dbReference>
<feature type="domain" description="CYTH" evidence="1">
    <location>
        <begin position="2"/>
        <end position="203"/>
    </location>
</feature>
<dbReference type="Pfam" id="PF01928">
    <property type="entry name" value="CYTH"/>
    <property type="match status" value="1"/>
</dbReference>
<reference evidence="3 4" key="1">
    <citation type="submission" date="2021-02" db="EMBL/GenBank/DDBJ databases">
        <authorList>
            <person name="Park J.-S."/>
        </authorList>
    </citation>
    <scope>NUCLEOTIDE SEQUENCE [LARGE SCALE GENOMIC DNA]</scope>
    <source>
        <strain evidence="3 4">188UL20-2</strain>
    </source>
</reference>
<dbReference type="InterPro" id="IPR033469">
    <property type="entry name" value="CYTH-like_dom_sf"/>
</dbReference>
<dbReference type="InterPro" id="IPR038186">
    <property type="entry name" value="CHAD_dom_sf"/>
</dbReference>
<gene>
    <name evidence="3" type="ORF">JQC93_13610</name>
</gene>
<evidence type="ECO:0000259" key="2">
    <source>
        <dbReference type="PROSITE" id="PS51708"/>
    </source>
</evidence>
<keyword evidence="4" id="KW-1185">Reference proteome</keyword>
<dbReference type="CDD" id="cd07756">
    <property type="entry name" value="CYTH-like_Pase_CHAD"/>
    <property type="match status" value="1"/>
</dbReference>
<comment type="caution">
    <text evidence="3">The sequence shown here is derived from an EMBL/GenBank/DDBJ whole genome shotgun (WGS) entry which is preliminary data.</text>
</comment>
<evidence type="ECO:0000313" key="3">
    <source>
        <dbReference type="EMBL" id="MBM7037446.1"/>
    </source>
</evidence>
<dbReference type="Pfam" id="PF05235">
    <property type="entry name" value="CHAD"/>
    <property type="match status" value="1"/>
</dbReference>
<dbReference type="PANTHER" id="PTHR39569">
    <property type="entry name" value="INORGANIC TRIPHOSPHATASE"/>
    <property type="match status" value="1"/>
</dbReference>
<sequence>METEIELKFFVEPEFADVLRKKIAQHKVLQHSRRELGNIYFDTPDNWLRQHDIGMRIRSVEGARVQTVKTAGRVVAGLHQRPEFNAPIDSDQPDVNLHPEDIWPEQRDLEQLQDQLAPLFQTNFMREQWLVGTTDGSQIEVAFDQGVVEAGDKQSPICEVELELKSGQTDALFSLARELSESGGMRLGNMSKAARGYRLAFDAPAREPKPITLVNTRFDDSAEDCLINSLEHALSQWLYHDEVYTELDSIEALIEVRNSTSYIRHILAMYGEIVPRRASAILRQELKWLEQELEWVYRYQCIDELTEDKGHVLRKLDAKKVLVKQLKHERQQLPNRDQVLALFASARYTGLILDLNRWLLTRGWQPFLDDKARKLLASSIKAFSKQQLDYTWKELMDTFPVETFLDAQAYKKEYYKLSRCLYTGISFASIYDKEERMRFRLPWHDLLEGIHDLVQLDVLTPYLAALEGDEKEQLERWLARQQSSILHAMEQTRTSSLEARPYWRED</sequence>
<dbReference type="SMART" id="SM00880">
    <property type="entry name" value="CHAD"/>
    <property type="match status" value="1"/>
</dbReference>
<dbReference type="Gene3D" id="2.40.320.10">
    <property type="entry name" value="Hypothetical Protein Pfu-838710-001"/>
    <property type="match status" value="1"/>
</dbReference>
<dbReference type="PANTHER" id="PTHR39569:SF1">
    <property type="entry name" value="INORGANIC TRIPHOSPHATASE"/>
    <property type="match status" value="1"/>
</dbReference>
<organism evidence="3 4">
    <name type="scientific">Vibrio ulleungensis</name>
    <dbReference type="NCBI Taxonomy" id="2807619"/>
    <lineage>
        <taxon>Bacteria</taxon>
        <taxon>Pseudomonadati</taxon>
        <taxon>Pseudomonadota</taxon>
        <taxon>Gammaproteobacteria</taxon>
        <taxon>Vibrionales</taxon>
        <taxon>Vibrionaceae</taxon>
        <taxon>Vibrio</taxon>
    </lineage>
</organism>
<dbReference type="PROSITE" id="PS51707">
    <property type="entry name" value="CYTH"/>
    <property type="match status" value="1"/>
</dbReference>
<dbReference type="InterPro" id="IPR023577">
    <property type="entry name" value="CYTH_domain"/>
</dbReference>
<dbReference type="SMART" id="SM01118">
    <property type="entry name" value="CYTH"/>
    <property type="match status" value="1"/>
</dbReference>
<proteinExistence type="predicted"/>
<evidence type="ECO:0000259" key="1">
    <source>
        <dbReference type="PROSITE" id="PS51707"/>
    </source>
</evidence>
<name>A0ABS2HL76_9VIBR</name>
<accession>A0ABS2HL76</accession>
<protein>
    <submittedName>
        <fullName evidence="3">Inorganic triphosphatase</fullName>
    </submittedName>
</protein>
<feature type="domain" description="CHAD" evidence="2">
    <location>
        <begin position="219"/>
        <end position="478"/>
    </location>
</feature>